<evidence type="ECO:0000313" key="2">
    <source>
        <dbReference type="Proteomes" id="UP001056937"/>
    </source>
</evidence>
<dbReference type="Proteomes" id="UP001056937">
    <property type="component" value="Chromosome 1"/>
</dbReference>
<reference evidence="1" key="1">
    <citation type="journal article" date="2022" name="Toxins">
        <title>Genomic Analysis of Sphingopyxis sp. USTB-05 for Biodegrading Cyanobacterial Hepatotoxins.</title>
        <authorList>
            <person name="Liu C."/>
            <person name="Xu Q."/>
            <person name="Zhao Z."/>
            <person name="Zhang H."/>
            <person name="Liu X."/>
            <person name="Yin C."/>
            <person name="Liu Y."/>
            <person name="Yan H."/>
        </authorList>
    </citation>
    <scope>NUCLEOTIDE SEQUENCE</scope>
    <source>
        <strain evidence="1">NBD5</strain>
    </source>
</reference>
<dbReference type="Gene3D" id="3.40.50.1820">
    <property type="entry name" value="alpha/beta hydrolase"/>
    <property type="match status" value="1"/>
</dbReference>
<accession>A0ABY4X651</accession>
<organism evidence="1 2">
    <name type="scientific">Sphingomonas morindae</name>
    <dbReference type="NCBI Taxonomy" id="1541170"/>
    <lineage>
        <taxon>Bacteria</taxon>
        <taxon>Pseudomonadati</taxon>
        <taxon>Pseudomonadota</taxon>
        <taxon>Alphaproteobacteria</taxon>
        <taxon>Sphingomonadales</taxon>
        <taxon>Sphingomonadaceae</taxon>
        <taxon>Sphingomonas</taxon>
    </lineage>
</organism>
<gene>
    <name evidence="1" type="ORF">LHA26_13775</name>
</gene>
<keyword evidence="2" id="KW-1185">Reference proteome</keyword>
<dbReference type="InterPro" id="IPR029058">
    <property type="entry name" value="AB_hydrolase_fold"/>
</dbReference>
<dbReference type="RefSeq" id="WP_252166160.1">
    <property type="nucleotide sequence ID" value="NZ_CP084930.1"/>
</dbReference>
<proteinExistence type="predicted"/>
<dbReference type="Gene3D" id="1.25.40.10">
    <property type="entry name" value="Tetratricopeptide repeat domain"/>
    <property type="match status" value="1"/>
</dbReference>
<dbReference type="EMBL" id="CP084930">
    <property type="protein sequence ID" value="USI72351.1"/>
    <property type="molecule type" value="Genomic_DNA"/>
</dbReference>
<name>A0ABY4X651_9SPHN</name>
<protein>
    <submittedName>
        <fullName evidence="1">Bacterial transcriptional activator domain-containing protein</fullName>
    </submittedName>
</protein>
<sequence length="373" mass="41762">MTFDNYGMEAGFERKAFAEDFLRSENVSFVTFMGSGNNWYQYSDTLTAARLVRAYLAGAEHVMTYGSSMGGYAALRLAHPIGATACLSLSPQFSNDPRKARFEQRWRQEGQATRWLKGIDGVLRASFRPVIAYDPTDLDGRHVALIAREIPITSLPIRYAGHPVSTYLSMSRALRPLVFAVLDGSLDAEAFLAELRSSTKLNPFYLSELAKRQPAHRARLAIRLARRAVELAPGDELMLHVLAGRLTAAEQHEEALELHARAVVQSGGFIGYALPYSEALYAGGRANESLAVARQITADHPDYAQLHHWLSVISWKTGYRAEALRHARIAKQLNPVNKAYTRFYNFVRRESGSGGIARLQRAWHRLRRTPFPV</sequence>
<dbReference type="SUPFAM" id="SSF48452">
    <property type="entry name" value="TPR-like"/>
    <property type="match status" value="1"/>
</dbReference>
<dbReference type="InterPro" id="IPR011990">
    <property type="entry name" value="TPR-like_helical_dom_sf"/>
</dbReference>
<evidence type="ECO:0000313" key="1">
    <source>
        <dbReference type="EMBL" id="USI72351.1"/>
    </source>
</evidence>
<dbReference type="SUPFAM" id="SSF53474">
    <property type="entry name" value="alpha/beta-Hydrolases"/>
    <property type="match status" value="1"/>
</dbReference>